<proteinExistence type="predicted"/>
<dbReference type="Pfam" id="PF18962">
    <property type="entry name" value="Por_Secre_tail"/>
    <property type="match status" value="1"/>
</dbReference>
<dbReference type="Proteomes" id="UP001597480">
    <property type="component" value="Unassembled WGS sequence"/>
</dbReference>
<dbReference type="InterPro" id="IPR026444">
    <property type="entry name" value="Secre_tail"/>
</dbReference>
<dbReference type="SUPFAM" id="SSF52058">
    <property type="entry name" value="L domain-like"/>
    <property type="match status" value="1"/>
</dbReference>
<name>A0ABW5NT80_9FLAO</name>
<accession>A0ABW5NT80</accession>
<keyword evidence="1 2" id="KW-0732">Signal</keyword>
<reference evidence="5" key="1">
    <citation type="journal article" date="2019" name="Int. J. Syst. Evol. Microbiol.">
        <title>The Global Catalogue of Microorganisms (GCM) 10K type strain sequencing project: providing services to taxonomists for standard genome sequencing and annotation.</title>
        <authorList>
            <consortium name="The Broad Institute Genomics Platform"/>
            <consortium name="The Broad Institute Genome Sequencing Center for Infectious Disease"/>
            <person name="Wu L."/>
            <person name="Ma J."/>
        </authorList>
    </citation>
    <scope>NUCLEOTIDE SEQUENCE [LARGE SCALE GENOMIC DNA]</scope>
    <source>
        <strain evidence="5">KCTC 42107</strain>
    </source>
</reference>
<evidence type="ECO:0000313" key="4">
    <source>
        <dbReference type="EMBL" id="MFD2601253.1"/>
    </source>
</evidence>
<feature type="signal peptide" evidence="2">
    <location>
        <begin position="1"/>
        <end position="18"/>
    </location>
</feature>
<protein>
    <submittedName>
        <fullName evidence="4">T9SS type A sorting domain-containing protein</fullName>
    </submittedName>
</protein>
<dbReference type="RefSeq" id="WP_379819873.1">
    <property type="nucleotide sequence ID" value="NZ_JBHUMD010000005.1"/>
</dbReference>
<gene>
    <name evidence="4" type="ORF">ACFSR3_04230</name>
</gene>
<keyword evidence="5" id="KW-1185">Reference proteome</keyword>
<evidence type="ECO:0000259" key="3">
    <source>
        <dbReference type="Pfam" id="PF18962"/>
    </source>
</evidence>
<dbReference type="InterPro" id="IPR032675">
    <property type="entry name" value="LRR_dom_sf"/>
</dbReference>
<evidence type="ECO:0000256" key="2">
    <source>
        <dbReference type="SAM" id="SignalP"/>
    </source>
</evidence>
<evidence type="ECO:0000313" key="5">
    <source>
        <dbReference type="Proteomes" id="UP001597480"/>
    </source>
</evidence>
<sequence>MKKILLSACMLFGMAASAQVVNIPDPVFKNWLLSATADNGIVRDANENSFIIDANGDNEIQVSEAEQVWTLNLGDAGISDATGVEAFINVRVFICHGNPNLTVLDMTPLTNLERFYCDDGTGLESLTFEGLSNLNYVFIMGTDLDTINMTGVTGLETFTLQDVPVTNLDFSDAASLIKVGLYGTNLQDVSFENSPLLNEVGLIGNELLESVNVKNGDNFFEFEIEDNPQLSFMCIDEGEDGILLPYFTSQNVTPPAMSIDCTSVAGNEEFMKDNSVKIYPNPSAGLVKVETDSVVRSIRLFDIQGRQLEAKYTDEANASLDLTGRQSGIYFVKITTDKGSKVEKLIKE</sequence>
<feature type="domain" description="Secretion system C-terminal sorting" evidence="3">
    <location>
        <begin position="278"/>
        <end position="346"/>
    </location>
</feature>
<organism evidence="4 5">
    <name type="scientific">Flavobacterium suzhouense</name>
    <dbReference type="NCBI Taxonomy" id="1529638"/>
    <lineage>
        <taxon>Bacteria</taxon>
        <taxon>Pseudomonadati</taxon>
        <taxon>Bacteroidota</taxon>
        <taxon>Flavobacteriia</taxon>
        <taxon>Flavobacteriales</taxon>
        <taxon>Flavobacteriaceae</taxon>
        <taxon>Flavobacterium</taxon>
    </lineage>
</organism>
<dbReference type="Gene3D" id="3.80.10.10">
    <property type="entry name" value="Ribonuclease Inhibitor"/>
    <property type="match status" value="1"/>
</dbReference>
<evidence type="ECO:0000256" key="1">
    <source>
        <dbReference type="ARBA" id="ARBA00022729"/>
    </source>
</evidence>
<dbReference type="NCBIfam" id="TIGR04183">
    <property type="entry name" value="Por_Secre_tail"/>
    <property type="match status" value="1"/>
</dbReference>
<comment type="caution">
    <text evidence="4">The sequence shown here is derived from an EMBL/GenBank/DDBJ whole genome shotgun (WGS) entry which is preliminary data.</text>
</comment>
<feature type="chain" id="PRO_5046912878" evidence="2">
    <location>
        <begin position="19"/>
        <end position="348"/>
    </location>
</feature>
<dbReference type="EMBL" id="JBHUMD010000005">
    <property type="protein sequence ID" value="MFD2601253.1"/>
    <property type="molecule type" value="Genomic_DNA"/>
</dbReference>